<dbReference type="PANTHER" id="PTHR24189">
    <property type="entry name" value="MYOTROPHIN"/>
    <property type="match status" value="1"/>
</dbReference>
<dbReference type="AlphaFoldDB" id="A0A5B9E6K9"/>
<evidence type="ECO:0000256" key="1">
    <source>
        <dbReference type="ARBA" id="ARBA00022737"/>
    </source>
</evidence>
<dbReference type="InterPro" id="IPR050745">
    <property type="entry name" value="Multifunctional_regulatory"/>
</dbReference>
<dbReference type="Pfam" id="PF12796">
    <property type="entry name" value="Ank_2"/>
    <property type="match status" value="1"/>
</dbReference>
<evidence type="ECO:0000256" key="2">
    <source>
        <dbReference type="ARBA" id="ARBA00023043"/>
    </source>
</evidence>
<protein>
    <submittedName>
        <fullName evidence="4">Ankyrin repeat domain-containing protein</fullName>
    </submittedName>
</protein>
<organism evidence="4 5">
    <name type="scientific">Terriglobus albidus</name>
    <dbReference type="NCBI Taxonomy" id="1592106"/>
    <lineage>
        <taxon>Bacteria</taxon>
        <taxon>Pseudomonadati</taxon>
        <taxon>Acidobacteriota</taxon>
        <taxon>Terriglobia</taxon>
        <taxon>Terriglobales</taxon>
        <taxon>Acidobacteriaceae</taxon>
        <taxon>Terriglobus</taxon>
    </lineage>
</organism>
<feature type="repeat" description="ANK" evidence="3">
    <location>
        <begin position="419"/>
        <end position="451"/>
    </location>
</feature>
<name>A0A5B9E6K9_9BACT</name>
<dbReference type="Gene3D" id="1.25.40.20">
    <property type="entry name" value="Ankyrin repeat-containing domain"/>
    <property type="match status" value="3"/>
</dbReference>
<evidence type="ECO:0000313" key="5">
    <source>
        <dbReference type="Proteomes" id="UP000321820"/>
    </source>
</evidence>
<dbReference type="InterPro" id="IPR036770">
    <property type="entry name" value="Ankyrin_rpt-contain_sf"/>
</dbReference>
<dbReference type="SMART" id="SM00248">
    <property type="entry name" value="ANK"/>
    <property type="match status" value="6"/>
</dbReference>
<accession>A0A5B9E6K9</accession>
<dbReference type="PROSITE" id="PS50088">
    <property type="entry name" value="ANK_REPEAT"/>
    <property type="match status" value="2"/>
</dbReference>
<proteinExistence type="predicted"/>
<keyword evidence="1" id="KW-0677">Repeat</keyword>
<keyword evidence="2 3" id="KW-0040">ANK repeat</keyword>
<evidence type="ECO:0000256" key="3">
    <source>
        <dbReference type="PROSITE-ProRule" id="PRU00023"/>
    </source>
</evidence>
<dbReference type="PANTHER" id="PTHR24189:SF50">
    <property type="entry name" value="ANKYRIN REPEAT AND SOCS BOX PROTEIN 2"/>
    <property type="match status" value="1"/>
</dbReference>
<dbReference type="SUPFAM" id="SSF48403">
    <property type="entry name" value="Ankyrin repeat"/>
    <property type="match status" value="2"/>
</dbReference>
<dbReference type="InterPro" id="IPR002110">
    <property type="entry name" value="Ankyrin_rpt"/>
</dbReference>
<sequence>MSIRELPARPNLEHLKNQARTLLQQSQAANSSATARFSACGVTSPKPKLADALHVIAREYGFDTWPALKLHVELASEDAMKALSAAIKSNQAALVREVVTRHPSLKATINEPLPDYSFDAPAIVAAVQRNNREMIDVLLDAGADVNARTRWWAGSFGVLDSADSELAAYLISRGAKVDIHAAARLGMIDRVRELLAADPKLVHARGGDGQLPLHFAATYEIASLLVHRGAEIDARDIDHESTAAQYMVCTRQMLEWREPYRHDVARFLIEFGAKTDILMASAIGDLSLVERILNHDPETIRTTVSERYFPKQNPHSGGSIYFYGFGMTKSPHMIAHEFGHTAVFELLMQRSPAWLRLINAAEIGEDARVQNILSEHPNLFQKLSSNAARRIVGTAIRNNARAVELLVTSGWPATATLENNQTALHYAAWHGNLEMITALLRHNAVVNIFENEHGGSPLAWALHGSLNSWHREKGNYPEVTRALLAAGAQVPKPERPLEAIPEVLEIIEQHKGQQ</sequence>
<feature type="repeat" description="ANK" evidence="3">
    <location>
        <begin position="118"/>
        <end position="150"/>
    </location>
</feature>
<dbReference type="RefSeq" id="WP_147645853.1">
    <property type="nucleotide sequence ID" value="NZ_CP042806.1"/>
</dbReference>
<dbReference type="EMBL" id="CP042806">
    <property type="protein sequence ID" value="QEE26715.1"/>
    <property type="molecule type" value="Genomic_DNA"/>
</dbReference>
<dbReference type="PROSITE" id="PS50297">
    <property type="entry name" value="ANK_REP_REGION"/>
    <property type="match status" value="1"/>
</dbReference>
<dbReference type="KEGG" id="talb:FTW19_01050"/>
<reference evidence="4 5" key="1">
    <citation type="submission" date="2019-08" db="EMBL/GenBank/DDBJ databases">
        <title>Complete genome sequence of Terriglobus albidus strain ORNL.</title>
        <authorList>
            <person name="Podar M."/>
        </authorList>
    </citation>
    <scope>NUCLEOTIDE SEQUENCE [LARGE SCALE GENOMIC DNA]</scope>
    <source>
        <strain evidence="4 5">ORNL</strain>
    </source>
</reference>
<gene>
    <name evidence="4" type="ORF">FTW19_01050</name>
</gene>
<keyword evidence="5" id="KW-1185">Reference proteome</keyword>
<dbReference type="Pfam" id="PF00023">
    <property type="entry name" value="Ank"/>
    <property type="match status" value="2"/>
</dbReference>
<dbReference type="OrthoDB" id="127805at2"/>
<evidence type="ECO:0000313" key="4">
    <source>
        <dbReference type="EMBL" id="QEE26715.1"/>
    </source>
</evidence>
<dbReference type="Proteomes" id="UP000321820">
    <property type="component" value="Chromosome"/>
</dbReference>